<dbReference type="PANTHER" id="PTHR44227">
    <property type="match status" value="1"/>
</dbReference>
<evidence type="ECO:0000256" key="2">
    <source>
        <dbReference type="ARBA" id="ARBA00022803"/>
    </source>
</evidence>
<evidence type="ECO:0000256" key="3">
    <source>
        <dbReference type="SAM" id="Phobius"/>
    </source>
</evidence>
<keyword evidence="3" id="KW-1133">Transmembrane helix</keyword>
<name>A0ABT6JQS9_9GAMM</name>
<feature type="transmembrane region" description="Helical" evidence="3">
    <location>
        <begin position="202"/>
        <end position="220"/>
    </location>
</feature>
<organism evidence="4 5">
    <name type="scientific">Luteimonas kalidii</name>
    <dbReference type="NCBI Taxonomy" id="3042025"/>
    <lineage>
        <taxon>Bacteria</taxon>
        <taxon>Pseudomonadati</taxon>
        <taxon>Pseudomonadota</taxon>
        <taxon>Gammaproteobacteria</taxon>
        <taxon>Lysobacterales</taxon>
        <taxon>Lysobacteraceae</taxon>
        <taxon>Luteimonas</taxon>
    </lineage>
</organism>
<keyword evidence="3" id="KW-0812">Transmembrane</keyword>
<feature type="transmembrane region" description="Helical" evidence="3">
    <location>
        <begin position="364"/>
        <end position="381"/>
    </location>
</feature>
<proteinExistence type="predicted"/>
<dbReference type="RefSeq" id="WP_280577226.1">
    <property type="nucleotide sequence ID" value="NZ_JARXRO010000011.1"/>
</dbReference>
<feature type="transmembrane region" description="Helical" evidence="3">
    <location>
        <begin position="333"/>
        <end position="352"/>
    </location>
</feature>
<evidence type="ECO:0000313" key="5">
    <source>
        <dbReference type="Proteomes" id="UP001156873"/>
    </source>
</evidence>
<keyword evidence="5" id="KW-1185">Reference proteome</keyword>
<keyword evidence="1" id="KW-0677">Repeat</keyword>
<dbReference type="Proteomes" id="UP001156873">
    <property type="component" value="Unassembled WGS sequence"/>
</dbReference>
<feature type="transmembrane region" description="Helical" evidence="3">
    <location>
        <begin position="152"/>
        <end position="168"/>
    </location>
</feature>
<keyword evidence="2" id="KW-0802">TPR repeat</keyword>
<dbReference type="InterPro" id="IPR052346">
    <property type="entry name" value="O-mannosyl-transferase_TMTC"/>
</dbReference>
<feature type="transmembrane region" description="Helical" evidence="3">
    <location>
        <begin position="89"/>
        <end position="114"/>
    </location>
</feature>
<sequence length="615" mass="67338">MPSSQVRFLIASLLVAVIVGLLFVPGLPGQFFFDDIPNIVNNTAIRLTRLDAEGVANLLATQQASGLTRTLPALSFALDYWRGGGADPMVFRITSIGIHALTTFVLAWFFRSVLLAAGVAEGRVRWLAPALALAWAVHPLQVSSVLYVVQRFQTMGTFFLVLALWAYLDARQRQVRGESGRMGLLLTALLWVLALGCKEDSALLPAYALALELTVLRFAAADPRLVQSLRRSYLLGTVAASAVFLFLVLPHYWQWEAYPGRDFSSIERLLTQPRVLCMYLWQILLPLPRHMPFFYDWVEPSRSLLQPWTTLPAIALVLGLLGLAWMLRKRLPLFALGVFLFFSSHAIASNVVGLELVFEHRNHFGLIGIVLALGSLLERLGPARVARILPGTACAVALLAMAGATVARAQSWRSTASIAEAATLAAPASGRAWVELCASHFRAGGGATPANTRLDEAIDACTRGAEQAPGSLNSLTLLMVLKSLRGDARSDDWQRLQSRMRTVRMTHDNVRVFTILLAHWRLGVALDREPLIDTLDILLHRATFGPQNLANLGYFVMHDLSAPDRAMPYLLRTIEVAPANDPIGFEIAAALRARGRPDLAGRVEAAAGEGLMHAQ</sequence>
<feature type="transmembrane region" description="Helical" evidence="3">
    <location>
        <begin position="305"/>
        <end position="326"/>
    </location>
</feature>
<comment type="caution">
    <text evidence="4">The sequence shown here is derived from an EMBL/GenBank/DDBJ whole genome shotgun (WGS) entry which is preliminary data.</text>
</comment>
<accession>A0ABT6JQS9</accession>
<protein>
    <recommendedName>
        <fullName evidence="6">Tetratricopeptide repeat protein</fullName>
    </recommendedName>
</protein>
<feature type="transmembrane region" description="Helical" evidence="3">
    <location>
        <begin position="232"/>
        <end position="253"/>
    </location>
</feature>
<evidence type="ECO:0000256" key="1">
    <source>
        <dbReference type="ARBA" id="ARBA00022737"/>
    </source>
</evidence>
<evidence type="ECO:0008006" key="6">
    <source>
        <dbReference type="Google" id="ProtNLM"/>
    </source>
</evidence>
<feature type="transmembrane region" description="Helical" evidence="3">
    <location>
        <begin position="126"/>
        <end position="146"/>
    </location>
</feature>
<reference evidence="4 5" key="1">
    <citation type="submission" date="2023-04" db="EMBL/GenBank/DDBJ databases">
        <title>Luteimonas sp. M1R5S59.</title>
        <authorList>
            <person name="Sun J.-Q."/>
        </authorList>
    </citation>
    <scope>NUCLEOTIDE SEQUENCE [LARGE SCALE GENOMIC DNA]</scope>
    <source>
        <strain evidence="4 5">M1R5S59</strain>
    </source>
</reference>
<feature type="transmembrane region" description="Helical" evidence="3">
    <location>
        <begin position="180"/>
        <end position="196"/>
    </location>
</feature>
<feature type="transmembrane region" description="Helical" evidence="3">
    <location>
        <begin position="388"/>
        <end position="407"/>
    </location>
</feature>
<gene>
    <name evidence="4" type="ORF">QFW81_03745</name>
</gene>
<dbReference type="EMBL" id="JARXRO010000011">
    <property type="protein sequence ID" value="MDH5833043.1"/>
    <property type="molecule type" value="Genomic_DNA"/>
</dbReference>
<keyword evidence="3" id="KW-0472">Membrane</keyword>
<dbReference type="PANTHER" id="PTHR44227:SF3">
    <property type="entry name" value="PROTEIN O-MANNOSYL-TRANSFERASE TMTC4"/>
    <property type="match status" value="1"/>
</dbReference>
<feature type="transmembrane region" description="Helical" evidence="3">
    <location>
        <begin position="7"/>
        <end position="27"/>
    </location>
</feature>
<evidence type="ECO:0000313" key="4">
    <source>
        <dbReference type="EMBL" id="MDH5833043.1"/>
    </source>
</evidence>